<dbReference type="EMBL" id="QGGQ01000002">
    <property type="protein sequence ID" value="PWK24526.1"/>
    <property type="molecule type" value="Genomic_DNA"/>
</dbReference>
<dbReference type="OrthoDB" id="9770553at2"/>
<dbReference type="RefSeq" id="WP_109649093.1">
    <property type="nucleotide sequence ID" value="NZ_JACWLN010000001.1"/>
</dbReference>
<evidence type="ECO:0000313" key="2">
    <source>
        <dbReference type="EMBL" id="MBD1258973.1"/>
    </source>
</evidence>
<sequence length="205" mass="23302">MGLYNKYILPTVIDLACKQSSSMLQRMKVIPLASGNVLEIGIGSGLNLPIYNSENVKHLTAIDPSKELWVKNIIDTKNLPFEFAFTQAFAENIPEEDNKFDTVVITYALCTISDTNKALSEVRRVLKPNGKLIFCEHGKAPDKVIQKWQNLINPLWRNIGGGCNLNRDIPFIIEDNGFKINNLEKMYISEWKPMSFNYWGTAEPY</sequence>
<dbReference type="PANTHER" id="PTHR45036">
    <property type="entry name" value="METHYLTRANSFERASE LIKE 7B"/>
    <property type="match status" value="1"/>
</dbReference>
<dbReference type="InterPro" id="IPR029063">
    <property type="entry name" value="SAM-dependent_MTases_sf"/>
</dbReference>
<feature type="domain" description="Methyltransferase type 11" evidence="1">
    <location>
        <begin position="38"/>
        <end position="134"/>
    </location>
</feature>
<dbReference type="GO" id="GO:0008757">
    <property type="term" value="F:S-adenosylmethionine-dependent methyltransferase activity"/>
    <property type="evidence" value="ECO:0007669"/>
    <property type="project" value="InterPro"/>
</dbReference>
<dbReference type="GO" id="GO:0032259">
    <property type="term" value="P:methylation"/>
    <property type="evidence" value="ECO:0007669"/>
    <property type="project" value="UniProtKB-KW"/>
</dbReference>
<name>A0A316E390_9FLAO</name>
<dbReference type="AlphaFoldDB" id="A0A316E390"/>
<dbReference type="InterPro" id="IPR013216">
    <property type="entry name" value="Methyltransf_11"/>
</dbReference>
<dbReference type="InterPro" id="IPR052356">
    <property type="entry name" value="Thiol_S-MT"/>
</dbReference>
<dbReference type="SUPFAM" id="SSF53335">
    <property type="entry name" value="S-adenosyl-L-methionine-dependent methyltransferases"/>
    <property type="match status" value="1"/>
</dbReference>
<keyword evidence="3" id="KW-0489">Methyltransferase</keyword>
<evidence type="ECO:0000313" key="5">
    <source>
        <dbReference type="Proteomes" id="UP000651837"/>
    </source>
</evidence>
<keyword evidence="5" id="KW-1185">Reference proteome</keyword>
<reference evidence="3 4" key="1">
    <citation type="submission" date="2018-05" db="EMBL/GenBank/DDBJ databases">
        <title>Genomic Encyclopedia of Archaeal and Bacterial Type Strains, Phase II (KMG-II): from individual species to whole genera.</title>
        <authorList>
            <person name="Goeker M."/>
        </authorList>
    </citation>
    <scope>NUCLEOTIDE SEQUENCE [LARGE SCALE GENOMIC DNA]</scope>
    <source>
        <strain evidence="3 4">DSM 23514</strain>
    </source>
</reference>
<dbReference type="EMBL" id="JACWLN010000001">
    <property type="protein sequence ID" value="MBD1258973.1"/>
    <property type="molecule type" value="Genomic_DNA"/>
</dbReference>
<protein>
    <submittedName>
        <fullName evidence="2">Class I SAM-dependent methyltransferase</fullName>
    </submittedName>
    <submittedName>
        <fullName evidence="3">Methyltransferase family protein</fullName>
    </submittedName>
</protein>
<gene>
    <name evidence="2" type="ORF">HZY62_00110</name>
    <name evidence="3" type="ORF">LX92_00890</name>
</gene>
<dbReference type="Gene3D" id="3.40.50.150">
    <property type="entry name" value="Vaccinia Virus protein VP39"/>
    <property type="match status" value="1"/>
</dbReference>
<evidence type="ECO:0000259" key="1">
    <source>
        <dbReference type="Pfam" id="PF08241"/>
    </source>
</evidence>
<evidence type="ECO:0000313" key="4">
    <source>
        <dbReference type="Proteomes" id="UP000245667"/>
    </source>
</evidence>
<dbReference type="Pfam" id="PF08241">
    <property type="entry name" value="Methyltransf_11"/>
    <property type="match status" value="1"/>
</dbReference>
<organism evidence="3 4">
    <name type="scientific">Maribacter polysiphoniae</name>
    <dbReference type="NCBI Taxonomy" id="429344"/>
    <lineage>
        <taxon>Bacteria</taxon>
        <taxon>Pseudomonadati</taxon>
        <taxon>Bacteroidota</taxon>
        <taxon>Flavobacteriia</taxon>
        <taxon>Flavobacteriales</taxon>
        <taxon>Flavobacteriaceae</taxon>
        <taxon>Maribacter</taxon>
    </lineage>
</organism>
<dbReference type="Proteomes" id="UP000245667">
    <property type="component" value="Unassembled WGS sequence"/>
</dbReference>
<keyword evidence="3" id="KW-0808">Transferase</keyword>
<reference evidence="2 5" key="2">
    <citation type="submission" date="2020-07" db="EMBL/GenBank/DDBJ databases">
        <title>The draft genome sequence of Maribacter polysiphoniae KCTC 22021.</title>
        <authorList>
            <person name="Mu L."/>
        </authorList>
    </citation>
    <scope>NUCLEOTIDE SEQUENCE [LARGE SCALE GENOMIC DNA]</scope>
    <source>
        <strain evidence="2 5">KCTC 22021</strain>
    </source>
</reference>
<comment type="caution">
    <text evidence="3">The sequence shown here is derived from an EMBL/GenBank/DDBJ whole genome shotgun (WGS) entry which is preliminary data.</text>
</comment>
<accession>A0A316E390</accession>
<dbReference type="Proteomes" id="UP000651837">
    <property type="component" value="Unassembled WGS sequence"/>
</dbReference>
<evidence type="ECO:0000313" key="3">
    <source>
        <dbReference type="EMBL" id="PWK24526.1"/>
    </source>
</evidence>
<dbReference type="CDD" id="cd02440">
    <property type="entry name" value="AdoMet_MTases"/>
    <property type="match status" value="1"/>
</dbReference>
<proteinExistence type="predicted"/>
<dbReference type="PANTHER" id="PTHR45036:SF1">
    <property type="entry name" value="METHYLTRANSFERASE LIKE 7A"/>
    <property type="match status" value="1"/>
</dbReference>